<name>A0ABX7N7H4_9BACT</name>
<accession>A0ABX7N7H4</accession>
<evidence type="ECO:0000256" key="3">
    <source>
        <dbReference type="ARBA" id="ARBA00023015"/>
    </source>
</evidence>
<dbReference type="InterPro" id="IPR015422">
    <property type="entry name" value="PyrdxlP-dep_Trfase_small"/>
</dbReference>
<dbReference type="CDD" id="cd00609">
    <property type="entry name" value="AAT_like"/>
    <property type="match status" value="1"/>
</dbReference>
<evidence type="ECO:0000256" key="2">
    <source>
        <dbReference type="ARBA" id="ARBA00022898"/>
    </source>
</evidence>
<sequence length="468" mass="50805">MTIWTPNLRGREGPLYRVIADALGADIEEGRLAAGTRLPTHRELAEKVGVTVGTVTRAYAEAERRGLIGGEVGRGTFVRHRDAPRHLPSPAPDLGDDALVELGLNWPATPPGDPAGTALRKSLDALQRSPKVSELLDYQPHAGHPAHREAGAQWIQRFGLEVAPSRVVVCSGGQHAMEVALSALTRPGDTVLCESLTYPGLKVLANRFHLRLHGVAMDDQGLLPDALEAACRTGAKVLFCLPNLQNPTGAVMTEERRRRIAAVARQHGLSVVEDDAYGLLLDKRPAPLCSFLPESGWFIAGVSKLLAPGLRLGYLAAPESTSTERLAEEAGLATRMTPALMAEITARWVREGTADELVIRRRREAQERMELAKKRLGDWLPRPMSRGATYHLWLKLPSPWRAEPFASYARRRGVTVTPAELFNVGPATAPSAVRVCLGAPRTRAALEKGLQRLRETLEGGPEPLASIV</sequence>
<dbReference type="InterPro" id="IPR036390">
    <property type="entry name" value="WH_DNA-bd_sf"/>
</dbReference>
<evidence type="ECO:0000256" key="4">
    <source>
        <dbReference type="ARBA" id="ARBA00023125"/>
    </source>
</evidence>
<reference evidence="7 8" key="1">
    <citation type="submission" date="2021-02" db="EMBL/GenBank/DDBJ databases">
        <title>De Novo genome assembly of isolated myxobacteria.</title>
        <authorList>
            <person name="Stevens D.C."/>
        </authorList>
    </citation>
    <scope>NUCLEOTIDE SEQUENCE [LARGE SCALE GENOMIC DNA]</scope>
    <source>
        <strain evidence="7 8">SCHIC003</strain>
    </source>
</reference>
<dbReference type="SMART" id="SM00345">
    <property type="entry name" value="HTH_GNTR"/>
    <property type="match status" value="1"/>
</dbReference>
<dbReference type="EMBL" id="CP071091">
    <property type="protein sequence ID" value="QSQ14690.1"/>
    <property type="molecule type" value="Genomic_DNA"/>
</dbReference>
<protein>
    <submittedName>
        <fullName evidence="7">PLP-dependent aminotransferase family protein</fullName>
    </submittedName>
</protein>
<evidence type="ECO:0000256" key="1">
    <source>
        <dbReference type="ARBA" id="ARBA00005384"/>
    </source>
</evidence>
<evidence type="ECO:0000259" key="6">
    <source>
        <dbReference type="PROSITE" id="PS50949"/>
    </source>
</evidence>
<dbReference type="InterPro" id="IPR004839">
    <property type="entry name" value="Aminotransferase_I/II_large"/>
</dbReference>
<dbReference type="PANTHER" id="PTHR46577:SF1">
    <property type="entry name" value="HTH-TYPE TRANSCRIPTIONAL REGULATORY PROTEIN GABR"/>
    <property type="match status" value="1"/>
</dbReference>
<dbReference type="Pfam" id="PF00392">
    <property type="entry name" value="GntR"/>
    <property type="match status" value="1"/>
</dbReference>
<dbReference type="InterPro" id="IPR015424">
    <property type="entry name" value="PyrdxlP-dep_Trfase"/>
</dbReference>
<keyword evidence="7" id="KW-0032">Aminotransferase</keyword>
<keyword evidence="2" id="KW-0663">Pyridoxal phosphate</keyword>
<evidence type="ECO:0000313" key="7">
    <source>
        <dbReference type="EMBL" id="QSQ14690.1"/>
    </source>
</evidence>
<dbReference type="Gene3D" id="3.90.1150.10">
    <property type="entry name" value="Aspartate Aminotransferase, domain 1"/>
    <property type="match status" value="1"/>
</dbReference>
<dbReference type="InterPro" id="IPR051446">
    <property type="entry name" value="HTH_trans_reg/aminotransferase"/>
</dbReference>
<proteinExistence type="inferred from homology"/>
<keyword evidence="7" id="KW-0808">Transferase</keyword>
<dbReference type="Pfam" id="PF00155">
    <property type="entry name" value="Aminotran_1_2"/>
    <property type="match status" value="1"/>
</dbReference>
<dbReference type="GO" id="GO:0008483">
    <property type="term" value="F:transaminase activity"/>
    <property type="evidence" value="ECO:0007669"/>
    <property type="project" value="UniProtKB-KW"/>
</dbReference>
<dbReference type="InterPro" id="IPR036388">
    <property type="entry name" value="WH-like_DNA-bd_sf"/>
</dbReference>
<evidence type="ECO:0000256" key="5">
    <source>
        <dbReference type="ARBA" id="ARBA00023163"/>
    </source>
</evidence>
<feature type="domain" description="HTH gntR-type" evidence="6">
    <location>
        <begin position="13"/>
        <end position="81"/>
    </location>
</feature>
<dbReference type="RefSeq" id="WP_206716453.1">
    <property type="nucleotide sequence ID" value="NZ_CP071091.1"/>
</dbReference>
<dbReference type="SUPFAM" id="SSF53383">
    <property type="entry name" value="PLP-dependent transferases"/>
    <property type="match status" value="1"/>
</dbReference>
<dbReference type="PROSITE" id="PS50949">
    <property type="entry name" value="HTH_GNTR"/>
    <property type="match status" value="1"/>
</dbReference>
<dbReference type="InterPro" id="IPR015421">
    <property type="entry name" value="PyrdxlP-dep_Trfase_major"/>
</dbReference>
<dbReference type="PANTHER" id="PTHR46577">
    <property type="entry name" value="HTH-TYPE TRANSCRIPTIONAL REGULATORY PROTEIN GABR"/>
    <property type="match status" value="1"/>
</dbReference>
<keyword evidence="3" id="KW-0805">Transcription regulation</keyword>
<dbReference type="Proteomes" id="UP000663090">
    <property type="component" value="Chromosome"/>
</dbReference>
<comment type="similarity">
    <text evidence="1">In the C-terminal section; belongs to the class-I pyridoxal-phosphate-dependent aminotransferase family.</text>
</comment>
<keyword evidence="8" id="KW-1185">Reference proteome</keyword>
<evidence type="ECO:0000313" key="8">
    <source>
        <dbReference type="Proteomes" id="UP000663090"/>
    </source>
</evidence>
<keyword evidence="5" id="KW-0804">Transcription</keyword>
<dbReference type="CDD" id="cd07377">
    <property type="entry name" value="WHTH_GntR"/>
    <property type="match status" value="1"/>
</dbReference>
<gene>
    <name evidence="7" type="ORF">JY572_00935</name>
</gene>
<organism evidence="7 8">
    <name type="scientific">Myxococcus landrumensis</name>
    <dbReference type="NCBI Taxonomy" id="2813577"/>
    <lineage>
        <taxon>Bacteria</taxon>
        <taxon>Pseudomonadati</taxon>
        <taxon>Myxococcota</taxon>
        <taxon>Myxococcia</taxon>
        <taxon>Myxococcales</taxon>
        <taxon>Cystobacterineae</taxon>
        <taxon>Myxococcaceae</taxon>
        <taxon>Myxococcus</taxon>
    </lineage>
</organism>
<dbReference type="SUPFAM" id="SSF46785">
    <property type="entry name" value="Winged helix' DNA-binding domain"/>
    <property type="match status" value="1"/>
</dbReference>
<dbReference type="Gene3D" id="1.10.10.10">
    <property type="entry name" value="Winged helix-like DNA-binding domain superfamily/Winged helix DNA-binding domain"/>
    <property type="match status" value="1"/>
</dbReference>
<dbReference type="Gene3D" id="3.40.640.10">
    <property type="entry name" value="Type I PLP-dependent aspartate aminotransferase-like (Major domain)"/>
    <property type="match status" value="1"/>
</dbReference>
<dbReference type="InterPro" id="IPR000524">
    <property type="entry name" value="Tscrpt_reg_HTH_GntR"/>
</dbReference>
<keyword evidence="4" id="KW-0238">DNA-binding</keyword>